<dbReference type="AlphaFoldDB" id="G2G8R3"/>
<gene>
    <name evidence="2" type="ORF">SZN_09406</name>
</gene>
<name>G2G8R3_9ACTN</name>
<dbReference type="Proteomes" id="UP000004217">
    <property type="component" value="Unassembled WGS sequence"/>
</dbReference>
<keyword evidence="3" id="KW-1185">Reference proteome</keyword>
<sequence length="232" mass="25467">MICTLCSTHQLDHGRLCPDCARTTLGRLAQLPRLWATLEAWLSPGTAGPAGPAQYGGRTRMAEAPMPLNQEVLDLRGPGGIIGVLEDWREAIHSERHLPVPARTGSLWYRLTRASAGLQDQVHFIVLWEQGGQLALEVRHLVDRVRAVVQPGRALDEPPEPTFLGYCIAVDEGGIICGRRLWADLRRTVQCGWCLCQYPPDTWLALRRFQPGNHPPPGEQPADGRAPGTAAA</sequence>
<dbReference type="EMBL" id="AGBF01000019">
    <property type="protein sequence ID" value="EGX60128.1"/>
    <property type="molecule type" value="Genomic_DNA"/>
</dbReference>
<dbReference type="RefSeq" id="WP_007493648.1">
    <property type="nucleotide sequence ID" value="NZ_AGBF01000019.1"/>
</dbReference>
<accession>G2G8R3</accession>
<dbReference type="OrthoDB" id="4247618at2"/>
<evidence type="ECO:0000313" key="3">
    <source>
        <dbReference type="Proteomes" id="UP000004217"/>
    </source>
</evidence>
<organism evidence="2 3">
    <name type="scientific">Streptomyces zinciresistens K42</name>
    <dbReference type="NCBI Taxonomy" id="700597"/>
    <lineage>
        <taxon>Bacteria</taxon>
        <taxon>Bacillati</taxon>
        <taxon>Actinomycetota</taxon>
        <taxon>Actinomycetes</taxon>
        <taxon>Kitasatosporales</taxon>
        <taxon>Streptomycetaceae</taxon>
        <taxon>Streptomyces</taxon>
    </lineage>
</organism>
<proteinExistence type="predicted"/>
<protein>
    <submittedName>
        <fullName evidence="2">Uncharacterized protein</fullName>
    </submittedName>
</protein>
<dbReference type="PATRIC" id="fig|700597.3.peg.1834"/>
<evidence type="ECO:0000313" key="2">
    <source>
        <dbReference type="EMBL" id="EGX60128.1"/>
    </source>
</evidence>
<comment type="caution">
    <text evidence="2">The sequence shown here is derived from an EMBL/GenBank/DDBJ whole genome shotgun (WGS) entry which is preliminary data.</text>
</comment>
<reference evidence="2 3" key="1">
    <citation type="submission" date="2011-08" db="EMBL/GenBank/DDBJ databases">
        <authorList>
            <person name="Lin Y."/>
            <person name="Hao X."/>
            <person name="Johnstone L."/>
            <person name="Miller S.J."/>
            <person name="Wei G."/>
            <person name="Rensing C."/>
        </authorList>
    </citation>
    <scope>NUCLEOTIDE SEQUENCE [LARGE SCALE GENOMIC DNA]</scope>
    <source>
        <strain evidence="2 3">K42</strain>
    </source>
</reference>
<evidence type="ECO:0000256" key="1">
    <source>
        <dbReference type="SAM" id="MobiDB-lite"/>
    </source>
</evidence>
<feature type="region of interest" description="Disordered" evidence="1">
    <location>
        <begin position="209"/>
        <end position="232"/>
    </location>
</feature>